<gene>
    <name evidence="4" type="ORF">BDD43_1005</name>
</gene>
<evidence type="ECO:0000313" key="4">
    <source>
        <dbReference type="EMBL" id="RKR80868.1"/>
    </source>
</evidence>
<dbReference type="SUPFAM" id="SSF56529">
    <property type="entry name" value="FAH"/>
    <property type="match status" value="1"/>
</dbReference>
<evidence type="ECO:0000313" key="5">
    <source>
        <dbReference type="Proteomes" id="UP000268007"/>
    </source>
</evidence>
<keyword evidence="2" id="KW-0479">Metal-binding</keyword>
<dbReference type="AlphaFoldDB" id="A0A495IXS4"/>
<evidence type="ECO:0000256" key="1">
    <source>
        <dbReference type="ARBA" id="ARBA00010211"/>
    </source>
</evidence>
<dbReference type="GO" id="GO:0016853">
    <property type="term" value="F:isomerase activity"/>
    <property type="evidence" value="ECO:0007669"/>
    <property type="project" value="UniProtKB-ARBA"/>
</dbReference>
<dbReference type="EMBL" id="RBKU01000001">
    <property type="protein sequence ID" value="RKR80868.1"/>
    <property type="molecule type" value="Genomic_DNA"/>
</dbReference>
<dbReference type="Gene3D" id="3.90.850.10">
    <property type="entry name" value="Fumarylacetoacetase-like, C-terminal domain"/>
    <property type="match status" value="1"/>
</dbReference>
<dbReference type="FunFam" id="3.90.850.10:FF:000002">
    <property type="entry name" value="2-hydroxyhepta-2,4-diene-1,7-dioate isomerase"/>
    <property type="match status" value="1"/>
</dbReference>
<dbReference type="InterPro" id="IPR051121">
    <property type="entry name" value="FAH"/>
</dbReference>
<dbReference type="Pfam" id="PF01557">
    <property type="entry name" value="FAA_hydrolase"/>
    <property type="match status" value="1"/>
</dbReference>
<dbReference type="Proteomes" id="UP000268007">
    <property type="component" value="Unassembled WGS sequence"/>
</dbReference>
<proteinExistence type="inferred from homology"/>
<evidence type="ECO:0000259" key="3">
    <source>
        <dbReference type="Pfam" id="PF01557"/>
    </source>
</evidence>
<dbReference type="InterPro" id="IPR036663">
    <property type="entry name" value="Fumarylacetoacetase_C_sf"/>
</dbReference>
<protein>
    <submittedName>
        <fullName evidence="4">2-keto-4-pentenoate hydratase/2-oxohepta-3-ene-1,7-dioic acid hydratase in catechol pathway</fullName>
    </submittedName>
</protein>
<keyword evidence="5" id="KW-1185">Reference proteome</keyword>
<dbReference type="PANTHER" id="PTHR42796:SF4">
    <property type="entry name" value="FUMARYLACETOACETATE HYDROLASE DOMAIN-CONTAINING PROTEIN 2A"/>
    <property type="match status" value="1"/>
</dbReference>
<dbReference type="GO" id="GO:0046872">
    <property type="term" value="F:metal ion binding"/>
    <property type="evidence" value="ECO:0007669"/>
    <property type="project" value="UniProtKB-KW"/>
</dbReference>
<feature type="domain" description="Fumarylacetoacetase-like C-terminal" evidence="3">
    <location>
        <begin position="96"/>
        <end position="301"/>
    </location>
</feature>
<name>A0A495IXS4_9SPHI</name>
<dbReference type="PANTHER" id="PTHR42796">
    <property type="entry name" value="FUMARYLACETOACETATE HYDROLASE DOMAIN-CONTAINING PROTEIN 2A-RELATED"/>
    <property type="match status" value="1"/>
</dbReference>
<evidence type="ECO:0000256" key="2">
    <source>
        <dbReference type="ARBA" id="ARBA00022723"/>
    </source>
</evidence>
<comment type="caution">
    <text evidence="4">The sequence shown here is derived from an EMBL/GenBank/DDBJ whole genome shotgun (WGS) entry which is preliminary data.</text>
</comment>
<accession>A0A495IXS4</accession>
<comment type="similarity">
    <text evidence="1">Belongs to the FAH family.</text>
</comment>
<reference evidence="4 5" key="1">
    <citation type="submission" date="2018-10" db="EMBL/GenBank/DDBJ databases">
        <title>Genomic Encyclopedia of Archaeal and Bacterial Type Strains, Phase II (KMG-II): from individual species to whole genera.</title>
        <authorList>
            <person name="Goeker M."/>
        </authorList>
    </citation>
    <scope>NUCLEOTIDE SEQUENCE [LARGE SCALE GENOMIC DNA]</scope>
    <source>
        <strain evidence="4 5">DSM 18602</strain>
    </source>
</reference>
<dbReference type="GO" id="GO:0019752">
    <property type="term" value="P:carboxylic acid metabolic process"/>
    <property type="evidence" value="ECO:0007669"/>
    <property type="project" value="UniProtKB-ARBA"/>
</dbReference>
<dbReference type="InterPro" id="IPR011234">
    <property type="entry name" value="Fumarylacetoacetase-like_C"/>
</dbReference>
<organism evidence="4 5">
    <name type="scientific">Mucilaginibacter gracilis</name>
    <dbReference type="NCBI Taxonomy" id="423350"/>
    <lineage>
        <taxon>Bacteria</taxon>
        <taxon>Pseudomonadati</taxon>
        <taxon>Bacteroidota</taxon>
        <taxon>Sphingobacteriia</taxon>
        <taxon>Sphingobacteriales</taxon>
        <taxon>Sphingobacteriaceae</taxon>
        <taxon>Mucilaginibacter</taxon>
    </lineage>
</organism>
<sequence length="307" mass="33240">MECGKITNKFLIPPFREVRGGFMKLIRYGEINKEKTGVVLDGEYFDTSAFGEDYNEQFFETDGLTRLAAFVDANKASLKPIAAGSRLGSPVARPSKIVCIGLNYADHAKETGAAIPAEPIIFMKSTTALAGPFDDIIIPKNSVKTDWEVELAVIIGKKASYVNEADAHQYIAGYALHNDVSEREFQIERGGTWDKGKGCDTFAPIGPFLATADEMTDVDNLRVWLTVNGTSMQNGTTANLIFKVPFLISYLSQFMTLLPGDVISTGTPAGVGLGFKPPIYLQPGDVVELGIDGLGTSKQTVKAYAAY</sequence>